<organism evidence="1">
    <name type="scientific">marine sediment metagenome</name>
    <dbReference type="NCBI Taxonomy" id="412755"/>
    <lineage>
        <taxon>unclassified sequences</taxon>
        <taxon>metagenomes</taxon>
        <taxon>ecological metagenomes</taxon>
    </lineage>
</organism>
<dbReference type="AlphaFoldDB" id="A0A0F9Q2D0"/>
<reference evidence="1" key="1">
    <citation type="journal article" date="2015" name="Nature">
        <title>Complex archaea that bridge the gap between prokaryotes and eukaryotes.</title>
        <authorList>
            <person name="Spang A."/>
            <person name="Saw J.H."/>
            <person name="Jorgensen S.L."/>
            <person name="Zaremba-Niedzwiedzka K."/>
            <person name="Martijn J."/>
            <person name="Lind A.E."/>
            <person name="van Eijk R."/>
            <person name="Schleper C."/>
            <person name="Guy L."/>
            <person name="Ettema T.J."/>
        </authorList>
    </citation>
    <scope>NUCLEOTIDE SEQUENCE</scope>
</reference>
<protein>
    <submittedName>
        <fullName evidence="1">Uncharacterized protein</fullName>
    </submittedName>
</protein>
<evidence type="ECO:0000313" key="1">
    <source>
        <dbReference type="EMBL" id="KKN38090.1"/>
    </source>
</evidence>
<comment type="caution">
    <text evidence="1">The sequence shown here is derived from an EMBL/GenBank/DDBJ whole genome shotgun (WGS) entry which is preliminary data.</text>
</comment>
<sequence length="44" mass="5511">MKQILEKKSEKIEPKNYDRVTLRIDTRPLSPHHKFRFKIIIWEF</sequence>
<gene>
    <name evidence="1" type="ORF">LCGC14_0756800</name>
</gene>
<name>A0A0F9Q2D0_9ZZZZ</name>
<accession>A0A0F9Q2D0</accession>
<proteinExistence type="predicted"/>
<dbReference type="EMBL" id="LAZR01001852">
    <property type="protein sequence ID" value="KKN38090.1"/>
    <property type="molecule type" value="Genomic_DNA"/>
</dbReference>